<gene>
    <name evidence="1" type="ORF">NRK68_35285</name>
</gene>
<geneLocation type="plasmid" evidence="1 2">
    <name>psa3239</name>
</geneLocation>
<dbReference type="GO" id="GO:0004386">
    <property type="term" value="F:helicase activity"/>
    <property type="evidence" value="ECO:0007669"/>
    <property type="project" value="UniProtKB-KW"/>
</dbReference>
<keyword evidence="1" id="KW-0067">ATP-binding</keyword>
<organism evidence="1 2">
    <name type="scientific">Streptomyces yangpuensis</name>
    <dbReference type="NCBI Taxonomy" id="1648182"/>
    <lineage>
        <taxon>Bacteria</taxon>
        <taxon>Bacillati</taxon>
        <taxon>Actinomycetota</taxon>
        <taxon>Actinomycetes</taxon>
        <taxon>Kitasatosporales</taxon>
        <taxon>Streptomycetaceae</taxon>
        <taxon>Streptomyces</taxon>
    </lineage>
</organism>
<keyword evidence="1" id="KW-0378">Hydrolase</keyword>
<evidence type="ECO:0000313" key="1">
    <source>
        <dbReference type="EMBL" id="UUY52531.1"/>
    </source>
</evidence>
<keyword evidence="1" id="KW-0614">Plasmid</keyword>
<reference evidence="1" key="1">
    <citation type="submission" date="2022-08" db="EMBL/GenBank/DDBJ databases">
        <authorList>
            <person name="Tian L."/>
        </authorList>
    </citation>
    <scope>NUCLEOTIDE SEQUENCE</scope>
    <source>
        <strain evidence="1">CM253</strain>
        <plasmid evidence="1">psa3239</plasmid>
    </source>
</reference>
<dbReference type="EMBL" id="CP102516">
    <property type="protein sequence ID" value="UUY52531.1"/>
    <property type="molecule type" value="Genomic_DNA"/>
</dbReference>
<evidence type="ECO:0000313" key="2">
    <source>
        <dbReference type="Proteomes" id="UP001057738"/>
    </source>
</evidence>
<name>A0ABY5Q7W1_9ACTN</name>
<keyword evidence="1" id="KW-0547">Nucleotide-binding</keyword>
<dbReference type="Proteomes" id="UP001057738">
    <property type="component" value="Plasmid psa3239"/>
</dbReference>
<accession>A0ABY5Q7W1</accession>
<sequence length="32" mass="3580">MGIWVGNQKARRDRLNQAQLAALAELGVDWAQ</sequence>
<proteinExistence type="predicted"/>
<protein>
    <submittedName>
        <fullName evidence="1">Helicase</fullName>
    </submittedName>
</protein>
<keyword evidence="1" id="KW-0347">Helicase</keyword>
<keyword evidence="2" id="KW-1185">Reference proteome</keyword>